<dbReference type="EMBL" id="LR798277">
    <property type="protein sequence ID" value="CAB5219877.1"/>
    <property type="molecule type" value="Genomic_DNA"/>
</dbReference>
<sequence length="172" mass="19654">MSNEERLKKNQDQNRGSREMEDRNVTEDRNISDDDRLAMFRQSFFQSALPDLPNIPGYHLCWLTTANPRDSIHSRRSLGYTPVLPEEVPGWEHASVKTGEYVGCIGVNEMVAFKLPMKLYEAYMNEAHYERPLKEEGKLADTADFIRSQAKQLGGDIYEGDGLAALRSPMNR</sequence>
<organism evidence="2">
    <name type="scientific">uncultured Caudovirales phage</name>
    <dbReference type="NCBI Taxonomy" id="2100421"/>
    <lineage>
        <taxon>Viruses</taxon>
        <taxon>Duplodnaviria</taxon>
        <taxon>Heunggongvirae</taxon>
        <taxon>Uroviricota</taxon>
        <taxon>Caudoviricetes</taxon>
        <taxon>Peduoviridae</taxon>
        <taxon>Maltschvirus</taxon>
        <taxon>Maltschvirus maltsch</taxon>
    </lineage>
</organism>
<reference evidence="2" key="1">
    <citation type="submission" date="2020-05" db="EMBL/GenBank/DDBJ databases">
        <authorList>
            <person name="Chiriac C."/>
            <person name="Salcher M."/>
            <person name="Ghai R."/>
            <person name="Kavagutti S V."/>
        </authorList>
    </citation>
    <scope>NUCLEOTIDE SEQUENCE</scope>
</reference>
<protein>
    <submittedName>
        <fullName evidence="2">Uncharacterized protein</fullName>
    </submittedName>
</protein>
<evidence type="ECO:0000313" key="2">
    <source>
        <dbReference type="EMBL" id="CAB5219877.1"/>
    </source>
</evidence>
<proteinExistence type="predicted"/>
<accession>A0A6J7WQA5</accession>
<evidence type="ECO:0000256" key="1">
    <source>
        <dbReference type="SAM" id="MobiDB-lite"/>
    </source>
</evidence>
<feature type="region of interest" description="Disordered" evidence="1">
    <location>
        <begin position="1"/>
        <end position="30"/>
    </location>
</feature>
<name>A0A6J7WQA5_9CAUD</name>
<gene>
    <name evidence="2" type="ORF">UFOVP237_23</name>
</gene>